<comment type="catalytic activity">
    <reaction evidence="6">
        <text>RNA(n) + a ribonucleoside 5'-triphosphate = RNA(n+1) + diphosphate</text>
        <dbReference type="Rhea" id="RHEA:21248"/>
        <dbReference type="Rhea" id="RHEA-COMP:14527"/>
        <dbReference type="Rhea" id="RHEA-COMP:17342"/>
        <dbReference type="ChEBI" id="CHEBI:33019"/>
        <dbReference type="ChEBI" id="CHEBI:61557"/>
        <dbReference type="ChEBI" id="CHEBI:140395"/>
        <dbReference type="EC" id="2.7.7.6"/>
    </reaction>
</comment>
<evidence type="ECO:0000256" key="2">
    <source>
        <dbReference type="ARBA" id="ARBA00022478"/>
    </source>
</evidence>
<comment type="caution">
    <text evidence="8">The sequence shown here is derived from an EMBL/GenBank/DDBJ whole genome shotgun (WGS) entry which is preliminary data.</text>
</comment>
<sequence>MVKKARIKKFREKLDYSDFKSIRLYLASPERVRGWSYGEVKKPETINYRTFKPEWEGLFCERIFGPVKDYECSCGKYKWSKHKGIICDRCGVEVTESNVRRERMGHIELAVPVSHIWFLRKPPSRIGMLLNMKLGDLERVV</sequence>
<accession>X1LR61</accession>
<dbReference type="Pfam" id="PF04997">
    <property type="entry name" value="RNA_pol_Rpb1_1"/>
    <property type="match status" value="1"/>
</dbReference>
<keyword evidence="5" id="KW-0804">Transcription</keyword>
<dbReference type="GO" id="GO:0003899">
    <property type="term" value="F:DNA-directed RNA polymerase activity"/>
    <property type="evidence" value="ECO:0007669"/>
    <property type="project" value="UniProtKB-EC"/>
</dbReference>
<proteinExistence type="predicted"/>
<evidence type="ECO:0000256" key="1">
    <source>
        <dbReference type="ARBA" id="ARBA00012418"/>
    </source>
</evidence>
<dbReference type="PANTHER" id="PTHR19376:SF54">
    <property type="entry name" value="DNA-DIRECTED RNA POLYMERASE SUBUNIT BETA"/>
    <property type="match status" value="1"/>
</dbReference>
<name>X1LR61_9ZZZZ</name>
<dbReference type="PANTHER" id="PTHR19376">
    <property type="entry name" value="DNA-DIRECTED RNA POLYMERASE"/>
    <property type="match status" value="1"/>
</dbReference>
<evidence type="ECO:0000313" key="8">
    <source>
        <dbReference type="EMBL" id="GAI21563.1"/>
    </source>
</evidence>
<dbReference type="SUPFAM" id="SSF64484">
    <property type="entry name" value="beta and beta-prime subunits of DNA dependent RNA-polymerase"/>
    <property type="match status" value="1"/>
</dbReference>
<keyword evidence="2" id="KW-0240">DNA-directed RNA polymerase</keyword>
<dbReference type="EC" id="2.7.7.6" evidence="1"/>
<dbReference type="InterPro" id="IPR007080">
    <property type="entry name" value="RNA_pol_Rpb1_1"/>
</dbReference>
<organism evidence="8">
    <name type="scientific">marine sediment metagenome</name>
    <dbReference type="NCBI Taxonomy" id="412755"/>
    <lineage>
        <taxon>unclassified sequences</taxon>
        <taxon>metagenomes</taxon>
        <taxon>ecological metagenomes</taxon>
    </lineage>
</organism>
<dbReference type="EMBL" id="BARV01013340">
    <property type="protein sequence ID" value="GAI21563.1"/>
    <property type="molecule type" value="Genomic_DNA"/>
</dbReference>
<keyword evidence="3" id="KW-0808">Transferase</keyword>
<dbReference type="InterPro" id="IPR044893">
    <property type="entry name" value="RNA_pol_Rpb1_clamp_domain"/>
</dbReference>
<evidence type="ECO:0000256" key="5">
    <source>
        <dbReference type="ARBA" id="ARBA00023163"/>
    </source>
</evidence>
<evidence type="ECO:0000256" key="3">
    <source>
        <dbReference type="ARBA" id="ARBA00022679"/>
    </source>
</evidence>
<protein>
    <recommendedName>
        <fullName evidence="1">DNA-directed RNA polymerase</fullName>
        <ecNumber evidence="1">2.7.7.6</ecNumber>
    </recommendedName>
</protein>
<gene>
    <name evidence="8" type="ORF">S06H3_24154</name>
</gene>
<feature type="non-terminal residue" evidence="8">
    <location>
        <position position="141"/>
    </location>
</feature>
<dbReference type="Gene3D" id="4.10.860.120">
    <property type="entry name" value="RNA polymerase II, clamp domain"/>
    <property type="match status" value="1"/>
</dbReference>
<evidence type="ECO:0000259" key="7">
    <source>
        <dbReference type="Pfam" id="PF04997"/>
    </source>
</evidence>
<feature type="domain" description="RNA polymerase Rpb1" evidence="7">
    <location>
        <begin position="18"/>
        <end position="121"/>
    </location>
</feature>
<evidence type="ECO:0000256" key="6">
    <source>
        <dbReference type="ARBA" id="ARBA00048552"/>
    </source>
</evidence>
<dbReference type="GO" id="GO:0000428">
    <property type="term" value="C:DNA-directed RNA polymerase complex"/>
    <property type="evidence" value="ECO:0007669"/>
    <property type="project" value="UniProtKB-KW"/>
</dbReference>
<reference evidence="8" key="1">
    <citation type="journal article" date="2014" name="Front. Microbiol.">
        <title>High frequency of phylogenetically diverse reductive dehalogenase-homologous genes in deep subseafloor sedimentary metagenomes.</title>
        <authorList>
            <person name="Kawai M."/>
            <person name="Futagami T."/>
            <person name="Toyoda A."/>
            <person name="Takaki Y."/>
            <person name="Nishi S."/>
            <person name="Hori S."/>
            <person name="Arai W."/>
            <person name="Tsubouchi T."/>
            <person name="Morono Y."/>
            <person name="Uchiyama I."/>
            <person name="Ito T."/>
            <person name="Fujiyama A."/>
            <person name="Inagaki F."/>
            <person name="Takami H."/>
        </authorList>
    </citation>
    <scope>NUCLEOTIDE SEQUENCE</scope>
    <source>
        <strain evidence="8">Expedition CK06-06</strain>
    </source>
</reference>
<dbReference type="InterPro" id="IPR045867">
    <property type="entry name" value="DNA-dir_RpoC_beta_prime"/>
</dbReference>
<keyword evidence="4" id="KW-0548">Nucleotidyltransferase</keyword>
<evidence type="ECO:0000256" key="4">
    <source>
        <dbReference type="ARBA" id="ARBA00022695"/>
    </source>
</evidence>
<dbReference type="GO" id="GO:0006351">
    <property type="term" value="P:DNA-templated transcription"/>
    <property type="evidence" value="ECO:0007669"/>
    <property type="project" value="InterPro"/>
</dbReference>
<dbReference type="GO" id="GO:0003677">
    <property type="term" value="F:DNA binding"/>
    <property type="evidence" value="ECO:0007669"/>
    <property type="project" value="InterPro"/>
</dbReference>
<dbReference type="AlphaFoldDB" id="X1LR61"/>